<evidence type="ECO:0000313" key="9">
    <source>
        <dbReference type="Proteomes" id="UP000694923"/>
    </source>
</evidence>
<feature type="domain" description="Homeobox" evidence="8">
    <location>
        <begin position="18"/>
        <end position="78"/>
    </location>
</feature>
<reference evidence="10" key="1">
    <citation type="submission" date="2025-08" db="UniProtKB">
        <authorList>
            <consortium name="RefSeq"/>
        </authorList>
    </citation>
    <scope>IDENTIFICATION</scope>
</reference>
<dbReference type="GeneID" id="103608742"/>
<dbReference type="RefSeq" id="XP_008591365.1">
    <property type="nucleotide sequence ID" value="XM_008593143.1"/>
</dbReference>
<keyword evidence="9" id="KW-1185">Reference proteome</keyword>
<evidence type="ECO:0000256" key="3">
    <source>
        <dbReference type="ARBA" id="ARBA00023155"/>
    </source>
</evidence>
<gene>
    <name evidence="10" type="primary">LOC103608742</name>
</gene>
<keyword evidence="3 5" id="KW-0371">Homeobox</keyword>
<evidence type="ECO:0000256" key="2">
    <source>
        <dbReference type="ARBA" id="ARBA00023125"/>
    </source>
</evidence>
<evidence type="ECO:0000256" key="4">
    <source>
        <dbReference type="ARBA" id="ARBA00023242"/>
    </source>
</evidence>
<evidence type="ECO:0000256" key="1">
    <source>
        <dbReference type="ARBA" id="ARBA00004123"/>
    </source>
</evidence>
<comment type="subcellular location">
    <subcellularLocation>
        <location evidence="1 5 6">Nucleus</location>
    </subcellularLocation>
</comment>
<dbReference type="PROSITE" id="PS50071">
    <property type="entry name" value="HOMEOBOX_2"/>
    <property type="match status" value="1"/>
</dbReference>
<dbReference type="SMART" id="SM00389">
    <property type="entry name" value="HOX"/>
    <property type="match status" value="1"/>
</dbReference>
<dbReference type="PANTHER" id="PTHR45793">
    <property type="entry name" value="HOMEOBOX PROTEIN"/>
    <property type="match status" value="1"/>
</dbReference>
<protein>
    <submittedName>
        <fullName evidence="10">Retina and anterior neural fold homeobox protein 2-like</fullName>
    </submittedName>
</protein>
<dbReference type="CDD" id="cd00086">
    <property type="entry name" value="homeodomain"/>
    <property type="match status" value="1"/>
</dbReference>
<dbReference type="InterPro" id="IPR001356">
    <property type="entry name" value="HD"/>
</dbReference>
<organism evidence="9 10">
    <name type="scientific">Galeopterus variegatus</name>
    <name type="common">Malayan flying lemur</name>
    <name type="synonym">Cynocephalus variegatus</name>
    <dbReference type="NCBI Taxonomy" id="482537"/>
    <lineage>
        <taxon>Eukaryota</taxon>
        <taxon>Metazoa</taxon>
        <taxon>Chordata</taxon>
        <taxon>Craniata</taxon>
        <taxon>Vertebrata</taxon>
        <taxon>Euteleostomi</taxon>
        <taxon>Mammalia</taxon>
        <taxon>Eutheria</taxon>
        <taxon>Euarchontoglires</taxon>
        <taxon>Dermoptera</taxon>
        <taxon>Cynocephalidae</taxon>
        <taxon>Galeopterus</taxon>
    </lineage>
</organism>
<feature type="compositionally biased region" description="Low complexity" evidence="7">
    <location>
        <begin position="76"/>
        <end position="87"/>
    </location>
</feature>
<keyword evidence="2 5" id="KW-0238">DNA-binding</keyword>
<evidence type="ECO:0000256" key="5">
    <source>
        <dbReference type="PROSITE-ProRule" id="PRU00108"/>
    </source>
</evidence>
<dbReference type="InterPro" id="IPR009057">
    <property type="entry name" value="Homeodomain-like_sf"/>
</dbReference>
<proteinExistence type="predicted"/>
<evidence type="ECO:0000256" key="6">
    <source>
        <dbReference type="RuleBase" id="RU000682"/>
    </source>
</evidence>
<feature type="region of interest" description="Disordered" evidence="7">
    <location>
        <begin position="75"/>
        <end position="112"/>
    </location>
</feature>
<dbReference type="PANTHER" id="PTHR45793:SF12">
    <property type="entry name" value="TETRAPEPTIDE REPEAT HOMEOBOX 1"/>
    <property type="match status" value="1"/>
</dbReference>
<dbReference type="Proteomes" id="UP000694923">
    <property type="component" value="Unplaced"/>
</dbReference>
<dbReference type="Pfam" id="PF00046">
    <property type="entry name" value="Homeodomain"/>
    <property type="match status" value="1"/>
</dbReference>
<evidence type="ECO:0000256" key="7">
    <source>
        <dbReference type="SAM" id="MobiDB-lite"/>
    </source>
</evidence>
<keyword evidence="4 5" id="KW-0539">Nucleus</keyword>
<evidence type="ECO:0000313" key="10">
    <source>
        <dbReference type="RefSeq" id="XP_008591365.1"/>
    </source>
</evidence>
<feature type="region of interest" description="Disordered" evidence="7">
    <location>
        <begin position="1"/>
        <end position="23"/>
    </location>
</feature>
<name>A0ABM0SES4_GALVR</name>
<dbReference type="SUPFAM" id="SSF46689">
    <property type="entry name" value="Homeodomain-like"/>
    <property type="match status" value="1"/>
</dbReference>
<sequence length="112" mass="13006">MEEPRDLLVPPSSQVPQRRQRQERTVYSALELLELERKFEMNKYPTYQEVQALADRLHLKERQVQVWFKNRRAKLSRQQLQRPQGSSGRRRSKGRTAPTCPGVPAAPAPASL</sequence>
<accession>A0ABM0SES4</accession>
<feature type="DNA-binding region" description="Homeobox" evidence="5">
    <location>
        <begin position="20"/>
        <end position="79"/>
    </location>
</feature>
<dbReference type="Gene3D" id="1.10.10.60">
    <property type="entry name" value="Homeodomain-like"/>
    <property type="match status" value="1"/>
</dbReference>
<evidence type="ECO:0000259" key="8">
    <source>
        <dbReference type="PROSITE" id="PS50071"/>
    </source>
</evidence>